<dbReference type="Pfam" id="PF03062">
    <property type="entry name" value="MBOAT"/>
    <property type="match status" value="1"/>
</dbReference>
<proteinExistence type="inferred from homology"/>
<organism evidence="13 14">
    <name type="scientific">Bradyrhizobium betae</name>
    <dbReference type="NCBI Taxonomy" id="244734"/>
    <lineage>
        <taxon>Bacteria</taxon>
        <taxon>Pseudomonadati</taxon>
        <taxon>Pseudomonadota</taxon>
        <taxon>Alphaproteobacteria</taxon>
        <taxon>Hyphomicrobiales</taxon>
        <taxon>Nitrobacteraceae</taxon>
        <taxon>Bradyrhizobium</taxon>
    </lineage>
</organism>
<accession>A0A4V1P460</accession>
<dbReference type="InterPro" id="IPR004299">
    <property type="entry name" value="MBOAT_fam"/>
</dbReference>
<evidence type="ECO:0000256" key="9">
    <source>
        <dbReference type="ARBA" id="ARBA00023136"/>
    </source>
</evidence>
<dbReference type="PANTHER" id="PTHR13285:SF18">
    <property type="entry name" value="PROTEIN-CYSTEINE N-PALMITOYLTRANSFERASE RASP"/>
    <property type="match status" value="1"/>
</dbReference>
<name>A0A4V1P460_9BRAD</name>
<keyword evidence="11" id="KW-0012">Acyltransferase</keyword>
<dbReference type="InterPro" id="IPR051085">
    <property type="entry name" value="MB_O-acyltransferase"/>
</dbReference>
<dbReference type="RefSeq" id="WP_129274605.1">
    <property type="nucleotide sequence ID" value="NZ_MZXW01000050.1"/>
</dbReference>
<feature type="transmembrane region" description="Helical" evidence="12">
    <location>
        <begin position="401"/>
        <end position="429"/>
    </location>
</feature>
<protein>
    <recommendedName>
        <fullName evidence="4">Probable alginate O-acetylase AlgI</fullName>
    </recommendedName>
    <alternativeName>
        <fullName evidence="10">Alginate biosynthesis protein AlgI</fullName>
    </alternativeName>
</protein>
<evidence type="ECO:0000256" key="5">
    <source>
        <dbReference type="ARBA" id="ARBA00022475"/>
    </source>
</evidence>
<dbReference type="InterPro" id="IPR028362">
    <property type="entry name" value="AlgI"/>
</dbReference>
<evidence type="ECO:0000256" key="11">
    <source>
        <dbReference type="PIRNR" id="PIRNR016636"/>
    </source>
</evidence>
<comment type="similarity">
    <text evidence="3 11">Belongs to the membrane-bound acyltransferase family.</text>
</comment>
<dbReference type="AlphaFoldDB" id="A0A4V1P460"/>
<dbReference type="GO" id="GO:0042121">
    <property type="term" value="P:alginic acid biosynthetic process"/>
    <property type="evidence" value="ECO:0007669"/>
    <property type="project" value="UniProtKB-KW"/>
</dbReference>
<dbReference type="PIRSF" id="PIRSF500217">
    <property type="entry name" value="AlgI"/>
    <property type="match status" value="1"/>
</dbReference>
<reference evidence="13 14" key="1">
    <citation type="submission" date="2017-03" db="EMBL/GenBank/DDBJ databases">
        <authorList>
            <person name="Safronova V.I."/>
            <person name="Sazanova A.L."/>
            <person name="Chirak E.R."/>
        </authorList>
    </citation>
    <scope>NUCLEOTIDE SEQUENCE [LARGE SCALE GENOMIC DNA]</scope>
    <source>
        <strain evidence="13 14">Opo-243</strain>
    </source>
</reference>
<evidence type="ECO:0000256" key="1">
    <source>
        <dbReference type="ARBA" id="ARBA00004651"/>
    </source>
</evidence>
<sequence>MLFNSFEFFAFFATFLVVYFSLPTRFQPFIMIIGSYIFYMGWRPSFALLLALTTIVDYTTALAMAHARTEAGRKAAMITALTINLGVLGTVKYLDFLISNVIGLSGMLGHHLPDYALGIILPVGISFYTFQSIGYTLDVYNRRIEAERNFIAYAQYVAFFPQLVAGPIERAPHMLPQFHRAQSLRFENIPPGLWLIGYGLFKKMCIADALAPIVNGIFAEPQAYSGTYNLIAALAFILQVYGDFSGYSDIARGVARIMGFDLMINFRQPFFSTSISELWRRWNMSLISWFRDYLYFPLGGSKNGEVKAARNIMIVWLASGLWHGAAWTYIVWGFYYGVWLLVERYVSRHIQPEKWLGPQLSTVLGCFWAISIFTIGEIIFRAPTFGHAVAMFRSFGSFGPLSYGTFKVLGLPSFELATLCVSLCVLFIVDWHIAYRPDRLVALAEMPRLPTAVGVGLCYYVLLFGVMGRIEFIYFQF</sequence>
<dbReference type="GO" id="GO:0005886">
    <property type="term" value="C:plasma membrane"/>
    <property type="evidence" value="ECO:0007669"/>
    <property type="project" value="UniProtKB-SubCell"/>
</dbReference>
<keyword evidence="9 11" id="KW-0472">Membrane</keyword>
<keyword evidence="11" id="KW-0808">Transferase</keyword>
<evidence type="ECO:0000313" key="13">
    <source>
        <dbReference type="EMBL" id="RXT36462.1"/>
    </source>
</evidence>
<comment type="subcellular location">
    <subcellularLocation>
        <location evidence="1">Cell membrane</location>
        <topology evidence="1">Multi-pass membrane protein</topology>
    </subcellularLocation>
</comment>
<keyword evidence="14" id="KW-1185">Reference proteome</keyword>
<dbReference type="InterPro" id="IPR024194">
    <property type="entry name" value="Ac/AlaTfrase_AlgI/DltB"/>
</dbReference>
<keyword evidence="8 12" id="KW-1133">Transmembrane helix</keyword>
<keyword evidence="5 11" id="KW-1003">Cell membrane</keyword>
<feature type="transmembrane region" description="Helical" evidence="12">
    <location>
        <begin position="312"/>
        <end position="335"/>
    </location>
</feature>
<comment type="caution">
    <text evidence="13">The sequence shown here is derived from an EMBL/GenBank/DDBJ whole genome shotgun (WGS) entry which is preliminary data.</text>
</comment>
<gene>
    <name evidence="13" type="ORF">B5V03_32900</name>
</gene>
<evidence type="ECO:0000256" key="4">
    <source>
        <dbReference type="ARBA" id="ARBA00016084"/>
    </source>
</evidence>
<feature type="transmembrane region" description="Helical" evidence="12">
    <location>
        <begin position="12"/>
        <end position="39"/>
    </location>
</feature>
<comment type="pathway">
    <text evidence="2">Glycan biosynthesis; alginate biosynthesis.</text>
</comment>
<evidence type="ECO:0000256" key="8">
    <source>
        <dbReference type="ARBA" id="ARBA00022989"/>
    </source>
</evidence>
<evidence type="ECO:0000256" key="2">
    <source>
        <dbReference type="ARBA" id="ARBA00005182"/>
    </source>
</evidence>
<dbReference type="Proteomes" id="UP000290819">
    <property type="component" value="Unassembled WGS sequence"/>
</dbReference>
<feature type="transmembrane region" description="Helical" evidence="12">
    <location>
        <begin position="115"/>
        <end position="137"/>
    </location>
</feature>
<feature type="transmembrane region" description="Helical" evidence="12">
    <location>
        <begin position="449"/>
        <end position="467"/>
    </location>
</feature>
<evidence type="ECO:0000256" key="7">
    <source>
        <dbReference type="ARBA" id="ARBA00022841"/>
    </source>
</evidence>
<keyword evidence="7" id="KW-0016">Alginate biosynthesis</keyword>
<evidence type="ECO:0000256" key="10">
    <source>
        <dbReference type="ARBA" id="ARBA00031030"/>
    </source>
</evidence>
<dbReference type="PIRSF" id="PIRSF016636">
    <property type="entry name" value="AlgI_DltB"/>
    <property type="match status" value="1"/>
</dbReference>
<feature type="transmembrane region" description="Helical" evidence="12">
    <location>
        <begin position="355"/>
        <end position="380"/>
    </location>
</feature>
<evidence type="ECO:0000256" key="6">
    <source>
        <dbReference type="ARBA" id="ARBA00022692"/>
    </source>
</evidence>
<evidence type="ECO:0000313" key="14">
    <source>
        <dbReference type="Proteomes" id="UP000290819"/>
    </source>
</evidence>
<dbReference type="PANTHER" id="PTHR13285">
    <property type="entry name" value="ACYLTRANSFERASE"/>
    <property type="match status" value="1"/>
</dbReference>
<evidence type="ECO:0000256" key="12">
    <source>
        <dbReference type="SAM" id="Phobius"/>
    </source>
</evidence>
<dbReference type="EMBL" id="MZXW01000050">
    <property type="protein sequence ID" value="RXT36462.1"/>
    <property type="molecule type" value="Genomic_DNA"/>
</dbReference>
<dbReference type="OrthoDB" id="139172at2"/>
<keyword evidence="6 12" id="KW-0812">Transmembrane</keyword>
<evidence type="ECO:0000256" key="3">
    <source>
        <dbReference type="ARBA" id="ARBA00010323"/>
    </source>
</evidence>
<feature type="transmembrane region" description="Helical" evidence="12">
    <location>
        <begin position="75"/>
        <end position="95"/>
    </location>
</feature>
<dbReference type="GO" id="GO:0016746">
    <property type="term" value="F:acyltransferase activity"/>
    <property type="evidence" value="ECO:0007669"/>
    <property type="project" value="UniProtKB-KW"/>
</dbReference>